<dbReference type="InterPro" id="IPR012337">
    <property type="entry name" value="RNaseH-like_sf"/>
</dbReference>
<sequence length="312" mass="35384">MKKGLIIVSKCQCCYHIENLNHVFINGPIATKVWIYFDNIFNVITSFHYDSITSLLKDWFLPIKGHIRNLIPIIICWYLWEIRNNSKHENIGMNALNVIAKVKNKVLQLFVAKLITVDSFKNCIPAANDLGLKFIVQLIIKTEKLVYWKRPVYGCFKLNMDGSYNNSTAGCGCIIRDYNGMVVAAYAGPSSGTNAVQAETDSLLYGIQLRSSLGITNIWVEVDALLLLHYINGNSISNPTIFYKVRDIKHCFSPINYSLSHILREGNAVADGLAKMECSMTDFLHFNDNSLPRDIKGLIKLDQMGFPYIRFN</sequence>
<dbReference type="OrthoDB" id="690395at2759"/>
<name>A0A2I0V9T7_9ASPA</name>
<dbReference type="Gene3D" id="3.30.420.10">
    <property type="entry name" value="Ribonuclease H-like superfamily/Ribonuclease H"/>
    <property type="match status" value="1"/>
</dbReference>
<reference evidence="2 3" key="1">
    <citation type="journal article" date="2016" name="Sci. Rep.">
        <title>The Dendrobium catenatum Lindl. genome sequence provides insights into polysaccharide synthase, floral development and adaptive evolution.</title>
        <authorList>
            <person name="Zhang G.Q."/>
            <person name="Xu Q."/>
            <person name="Bian C."/>
            <person name="Tsai W.C."/>
            <person name="Yeh C.M."/>
            <person name="Liu K.W."/>
            <person name="Yoshida K."/>
            <person name="Zhang L.S."/>
            <person name="Chang S.B."/>
            <person name="Chen F."/>
            <person name="Shi Y."/>
            <person name="Su Y.Y."/>
            <person name="Zhang Y.Q."/>
            <person name="Chen L.J."/>
            <person name="Yin Y."/>
            <person name="Lin M."/>
            <person name="Huang H."/>
            <person name="Deng H."/>
            <person name="Wang Z.W."/>
            <person name="Zhu S.L."/>
            <person name="Zhao X."/>
            <person name="Deng C."/>
            <person name="Niu S.C."/>
            <person name="Huang J."/>
            <person name="Wang M."/>
            <person name="Liu G.H."/>
            <person name="Yang H.J."/>
            <person name="Xiao X.J."/>
            <person name="Hsiao Y.Y."/>
            <person name="Wu W.L."/>
            <person name="Chen Y.Y."/>
            <person name="Mitsuda N."/>
            <person name="Ohme-Takagi M."/>
            <person name="Luo Y.B."/>
            <person name="Van de Peer Y."/>
            <person name="Liu Z.J."/>
        </authorList>
    </citation>
    <scope>NUCLEOTIDE SEQUENCE [LARGE SCALE GENOMIC DNA]</scope>
    <source>
        <tissue evidence="2">The whole plant</tissue>
    </source>
</reference>
<dbReference type="InterPro" id="IPR044730">
    <property type="entry name" value="RNase_H-like_dom_plant"/>
</dbReference>
<dbReference type="SUPFAM" id="SSF53098">
    <property type="entry name" value="Ribonuclease H-like"/>
    <property type="match status" value="1"/>
</dbReference>
<dbReference type="AlphaFoldDB" id="A0A2I0V9T7"/>
<proteinExistence type="predicted"/>
<accession>A0A2I0V9T7</accession>
<dbReference type="InterPro" id="IPR053151">
    <property type="entry name" value="RNase_H-like"/>
</dbReference>
<dbReference type="GO" id="GO:0003676">
    <property type="term" value="F:nucleic acid binding"/>
    <property type="evidence" value="ECO:0007669"/>
    <property type="project" value="InterPro"/>
</dbReference>
<dbReference type="EMBL" id="KZ503990">
    <property type="protein sequence ID" value="PKU60176.1"/>
    <property type="molecule type" value="Genomic_DNA"/>
</dbReference>
<evidence type="ECO:0000313" key="2">
    <source>
        <dbReference type="EMBL" id="PKU60176.1"/>
    </source>
</evidence>
<reference evidence="2 3" key="2">
    <citation type="journal article" date="2017" name="Nature">
        <title>The Apostasia genome and the evolution of orchids.</title>
        <authorList>
            <person name="Zhang G.Q."/>
            <person name="Liu K.W."/>
            <person name="Li Z."/>
            <person name="Lohaus R."/>
            <person name="Hsiao Y.Y."/>
            <person name="Niu S.C."/>
            <person name="Wang J.Y."/>
            <person name="Lin Y.C."/>
            <person name="Xu Q."/>
            <person name="Chen L.J."/>
            <person name="Yoshida K."/>
            <person name="Fujiwara S."/>
            <person name="Wang Z.W."/>
            <person name="Zhang Y.Q."/>
            <person name="Mitsuda N."/>
            <person name="Wang M."/>
            <person name="Liu G.H."/>
            <person name="Pecoraro L."/>
            <person name="Huang H.X."/>
            <person name="Xiao X.J."/>
            <person name="Lin M."/>
            <person name="Wu X.Y."/>
            <person name="Wu W.L."/>
            <person name="Chen Y.Y."/>
            <person name="Chang S.B."/>
            <person name="Sakamoto S."/>
            <person name="Ohme-Takagi M."/>
            <person name="Yagi M."/>
            <person name="Zeng S.J."/>
            <person name="Shen C.Y."/>
            <person name="Yeh C.M."/>
            <person name="Luo Y.B."/>
            <person name="Tsai W.C."/>
            <person name="Van de Peer Y."/>
            <person name="Liu Z.J."/>
        </authorList>
    </citation>
    <scope>NUCLEOTIDE SEQUENCE [LARGE SCALE GENOMIC DNA]</scope>
    <source>
        <tissue evidence="2">The whole plant</tissue>
    </source>
</reference>
<dbReference type="PANTHER" id="PTHR47723:SF19">
    <property type="entry name" value="POLYNUCLEOTIDYL TRANSFERASE, RIBONUCLEASE H-LIKE SUPERFAMILY PROTEIN"/>
    <property type="match status" value="1"/>
</dbReference>
<dbReference type="PANTHER" id="PTHR47723">
    <property type="entry name" value="OS05G0353850 PROTEIN"/>
    <property type="match status" value="1"/>
</dbReference>
<dbReference type="InterPro" id="IPR036397">
    <property type="entry name" value="RNaseH_sf"/>
</dbReference>
<gene>
    <name evidence="2" type="ORF">MA16_Dca020973</name>
</gene>
<protein>
    <submittedName>
        <fullName evidence="2">Ribonuclease H protein</fullName>
    </submittedName>
</protein>
<dbReference type="STRING" id="906689.A0A2I0V9T7"/>
<dbReference type="CDD" id="cd06222">
    <property type="entry name" value="RNase_H_like"/>
    <property type="match status" value="1"/>
</dbReference>
<dbReference type="GO" id="GO:0004523">
    <property type="term" value="F:RNA-DNA hybrid ribonuclease activity"/>
    <property type="evidence" value="ECO:0007669"/>
    <property type="project" value="InterPro"/>
</dbReference>
<dbReference type="Proteomes" id="UP000233837">
    <property type="component" value="Unassembled WGS sequence"/>
</dbReference>
<dbReference type="Pfam" id="PF13456">
    <property type="entry name" value="RVT_3"/>
    <property type="match status" value="1"/>
</dbReference>
<evidence type="ECO:0000313" key="3">
    <source>
        <dbReference type="Proteomes" id="UP000233837"/>
    </source>
</evidence>
<feature type="domain" description="RNase H type-1" evidence="1">
    <location>
        <begin position="159"/>
        <end position="276"/>
    </location>
</feature>
<keyword evidence="3" id="KW-1185">Reference proteome</keyword>
<dbReference type="InterPro" id="IPR002156">
    <property type="entry name" value="RNaseH_domain"/>
</dbReference>
<evidence type="ECO:0000259" key="1">
    <source>
        <dbReference type="Pfam" id="PF13456"/>
    </source>
</evidence>
<organism evidence="2 3">
    <name type="scientific">Dendrobium catenatum</name>
    <dbReference type="NCBI Taxonomy" id="906689"/>
    <lineage>
        <taxon>Eukaryota</taxon>
        <taxon>Viridiplantae</taxon>
        <taxon>Streptophyta</taxon>
        <taxon>Embryophyta</taxon>
        <taxon>Tracheophyta</taxon>
        <taxon>Spermatophyta</taxon>
        <taxon>Magnoliopsida</taxon>
        <taxon>Liliopsida</taxon>
        <taxon>Asparagales</taxon>
        <taxon>Orchidaceae</taxon>
        <taxon>Epidendroideae</taxon>
        <taxon>Malaxideae</taxon>
        <taxon>Dendrobiinae</taxon>
        <taxon>Dendrobium</taxon>
    </lineage>
</organism>